<protein>
    <submittedName>
        <fullName evidence="1">Uncharacterized protein</fullName>
    </submittedName>
</protein>
<gene>
    <name evidence="1" type="ORF">BO71DRAFT_102015</name>
</gene>
<reference evidence="1 2" key="1">
    <citation type="submission" date="2018-02" db="EMBL/GenBank/DDBJ databases">
        <title>The genomes of Aspergillus section Nigri reveals drivers in fungal speciation.</title>
        <authorList>
            <consortium name="DOE Joint Genome Institute"/>
            <person name="Vesth T.C."/>
            <person name="Nybo J."/>
            <person name="Theobald S."/>
            <person name="Brandl J."/>
            <person name="Frisvad J.C."/>
            <person name="Nielsen K.F."/>
            <person name="Lyhne E.K."/>
            <person name="Kogle M.E."/>
            <person name="Kuo A."/>
            <person name="Riley R."/>
            <person name="Clum A."/>
            <person name="Nolan M."/>
            <person name="Lipzen A."/>
            <person name="Salamov A."/>
            <person name="Henrissat B."/>
            <person name="Wiebenga A."/>
            <person name="De vries R.P."/>
            <person name="Grigoriev I.V."/>
            <person name="Mortensen U.H."/>
            <person name="Andersen M.R."/>
            <person name="Baker S.E."/>
        </authorList>
    </citation>
    <scope>NUCLEOTIDE SEQUENCE [LARGE SCALE GENOMIC DNA]</scope>
    <source>
        <strain evidence="1 2">CBS 707.79</strain>
    </source>
</reference>
<keyword evidence="2" id="KW-1185">Reference proteome</keyword>
<name>A0A319EAQ8_9EURO</name>
<dbReference type="AlphaFoldDB" id="A0A319EAQ8"/>
<dbReference type="Proteomes" id="UP000247810">
    <property type="component" value="Unassembled WGS sequence"/>
</dbReference>
<organism evidence="1 2">
    <name type="scientific">Aspergillus ellipticus CBS 707.79</name>
    <dbReference type="NCBI Taxonomy" id="1448320"/>
    <lineage>
        <taxon>Eukaryota</taxon>
        <taxon>Fungi</taxon>
        <taxon>Dikarya</taxon>
        <taxon>Ascomycota</taxon>
        <taxon>Pezizomycotina</taxon>
        <taxon>Eurotiomycetes</taxon>
        <taxon>Eurotiomycetidae</taxon>
        <taxon>Eurotiales</taxon>
        <taxon>Aspergillaceae</taxon>
        <taxon>Aspergillus</taxon>
        <taxon>Aspergillus subgen. Circumdati</taxon>
    </lineage>
</organism>
<accession>A0A319EAQ8</accession>
<dbReference type="EMBL" id="KZ825818">
    <property type="protein sequence ID" value="PYH97818.1"/>
    <property type="molecule type" value="Genomic_DNA"/>
</dbReference>
<proteinExistence type="predicted"/>
<sequence>MIPDKLSPRVYRESRYPRSHESQAEFEPIGQLAHLHRWGAAILQSVEGLSKSCCSVLHPDRLCSPSRPLGCCPLQNSICPRPHAKYVESSLGIIQRNVKHDRLVVRQKKLRGRYEGYQWNTQAAALLKHKPGQACHSHPHTYGGRNRLVRRLQAIIIARSPP</sequence>
<evidence type="ECO:0000313" key="1">
    <source>
        <dbReference type="EMBL" id="PYH97818.1"/>
    </source>
</evidence>
<evidence type="ECO:0000313" key="2">
    <source>
        <dbReference type="Proteomes" id="UP000247810"/>
    </source>
</evidence>
<dbReference type="VEuPathDB" id="FungiDB:BO71DRAFT_102015"/>